<reference evidence="3" key="1">
    <citation type="submission" date="2020-12" db="EMBL/GenBank/DDBJ databases">
        <title>Bacterial taxonomy.</title>
        <authorList>
            <person name="Pan X."/>
        </authorList>
    </citation>
    <scope>NUCLEOTIDE SEQUENCE</scope>
    <source>
        <strain evidence="3">B2012</strain>
    </source>
</reference>
<evidence type="ECO:0000256" key="1">
    <source>
        <dbReference type="SAM" id="MobiDB-lite"/>
    </source>
</evidence>
<keyword evidence="2" id="KW-0812">Transmembrane</keyword>
<keyword evidence="2" id="KW-0472">Membrane</keyword>
<protein>
    <submittedName>
        <fullName evidence="3">Uncharacterized protein</fullName>
    </submittedName>
</protein>
<evidence type="ECO:0000256" key="2">
    <source>
        <dbReference type="SAM" id="Phobius"/>
    </source>
</evidence>
<dbReference type="EMBL" id="JAEKJA010000019">
    <property type="protein sequence ID" value="MBJ3777675.1"/>
    <property type="molecule type" value="Genomic_DNA"/>
</dbReference>
<feature type="transmembrane region" description="Helical" evidence="2">
    <location>
        <begin position="35"/>
        <end position="58"/>
    </location>
</feature>
<name>A0A934ITD2_9HYPH</name>
<keyword evidence="2" id="KW-1133">Transmembrane helix</keyword>
<comment type="caution">
    <text evidence="3">The sequence shown here is derived from an EMBL/GenBank/DDBJ whole genome shotgun (WGS) entry which is preliminary data.</text>
</comment>
<accession>A0A934ITD2</accession>
<organism evidence="3 4">
    <name type="scientific">Acuticoccus mangrovi</name>
    <dbReference type="NCBI Taxonomy" id="2796142"/>
    <lineage>
        <taxon>Bacteria</taxon>
        <taxon>Pseudomonadati</taxon>
        <taxon>Pseudomonadota</taxon>
        <taxon>Alphaproteobacteria</taxon>
        <taxon>Hyphomicrobiales</taxon>
        <taxon>Amorphaceae</taxon>
        <taxon>Acuticoccus</taxon>
    </lineage>
</organism>
<proteinExistence type="predicted"/>
<evidence type="ECO:0000313" key="3">
    <source>
        <dbReference type="EMBL" id="MBJ3777675.1"/>
    </source>
</evidence>
<keyword evidence="4" id="KW-1185">Reference proteome</keyword>
<dbReference type="RefSeq" id="WP_198883591.1">
    <property type="nucleotide sequence ID" value="NZ_JAEKJA010000019.1"/>
</dbReference>
<dbReference type="Proteomes" id="UP000609531">
    <property type="component" value="Unassembled WGS sequence"/>
</dbReference>
<dbReference type="AlphaFoldDB" id="A0A934ITD2"/>
<evidence type="ECO:0000313" key="4">
    <source>
        <dbReference type="Proteomes" id="UP000609531"/>
    </source>
</evidence>
<feature type="region of interest" description="Disordered" evidence="1">
    <location>
        <begin position="1"/>
        <end position="31"/>
    </location>
</feature>
<gene>
    <name evidence="3" type="ORF">JCR33_18360</name>
</gene>
<sequence length="66" mass="6968">MAASDPHGPASGDGPADVPHPAIERERKRRQRGRSIAIALVLGGLVVIFYVITILQMANNAAPVPQ</sequence>